<gene>
    <name evidence="1" type="ORF">DCAF_LOCUS11662</name>
</gene>
<dbReference type="Proteomes" id="UP001314170">
    <property type="component" value="Unassembled WGS sequence"/>
</dbReference>
<organism evidence="1 2">
    <name type="scientific">Dovyalis caffra</name>
    <dbReference type="NCBI Taxonomy" id="77055"/>
    <lineage>
        <taxon>Eukaryota</taxon>
        <taxon>Viridiplantae</taxon>
        <taxon>Streptophyta</taxon>
        <taxon>Embryophyta</taxon>
        <taxon>Tracheophyta</taxon>
        <taxon>Spermatophyta</taxon>
        <taxon>Magnoliopsida</taxon>
        <taxon>eudicotyledons</taxon>
        <taxon>Gunneridae</taxon>
        <taxon>Pentapetalae</taxon>
        <taxon>rosids</taxon>
        <taxon>fabids</taxon>
        <taxon>Malpighiales</taxon>
        <taxon>Salicaceae</taxon>
        <taxon>Flacourtieae</taxon>
        <taxon>Dovyalis</taxon>
    </lineage>
</organism>
<reference evidence="1 2" key="1">
    <citation type="submission" date="2024-01" db="EMBL/GenBank/DDBJ databases">
        <authorList>
            <person name="Waweru B."/>
        </authorList>
    </citation>
    <scope>NUCLEOTIDE SEQUENCE [LARGE SCALE GENOMIC DNA]</scope>
</reference>
<proteinExistence type="predicted"/>
<dbReference type="AlphaFoldDB" id="A0AAV1RLL7"/>
<dbReference type="SUPFAM" id="SSF52047">
    <property type="entry name" value="RNI-like"/>
    <property type="match status" value="1"/>
</dbReference>
<feature type="non-terminal residue" evidence="1">
    <location>
        <position position="76"/>
    </location>
</feature>
<evidence type="ECO:0000313" key="2">
    <source>
        <dbReference type="Proteomes" id="UP001314170"/>
    </source>
</evidence>
<protein>
    <submittedName>
        <fullName evidence="1">Uncharacterized protein</fullName>
    </submittedName>
</protein>
<sequence length="76" mass="8658">MDLKFKGVGSRETEHQKTAEFSVVNLFKYLRYLNLTGTQGGACFAYRLENFVNLETLDIKDTKIEELQSGIVLSHT</sequence>
<name>A0AAV1RLL7_9ROSI</name>
<keyword evidence="2" id="KW-1185">Reference proteome</keyword>
<evidence type="ECO:0000313" key="1">
    <source>
        <dbReference type="EMBL" id="CAK7336651.1"/>
    </source>
</evidence>
<comment type="caution">
    <text evidence="1">The sequence shown here is derived from an EMBL/GenBank/DDBJ whole genome shotgun (WGS) entry which is preliminary data.</text>
</comment>
<dbReference type="EMBL" id="CAWUPB010001009">
    <property type="protein sequence ID" value="CAK7336651.1"/>
    <property type="molecule type" value="Genomic_DNA"/>
</dbReference>
<accession>A0AAV1RLL7</accession>